<feature type="compositionally biased region" description="Basic residues" evidence="1">
    <location>
        <begin position="155"/>
        <end position="167"/>
    </location>
</feature>
<protein>
    <submittedName>
        <fullName evidence="2">Uncharacterized protein</fullName>
    </submittedName>
</protein>
<gene>
    <name evidence="2" type="ORF">Tci_855433</name>
</gene>
<dbReference type="AlphaFoldDB" id="A0A699RCC9"/>
<feature type="compositionally biased region" description="Basic residues" evidence="1">
    <location>
        <begin position="62"/>
        <end position="107"/>
    </location>
</feature>
<dbReference type="EMBL" id="BKCJ011089574">
    <property type="protein sequence ID" value="GFC83463.1"/>
    <property type="molecule type" value="Genomic_DNA"/>
</dbReference>
<feature type="non-terminal residue" evidence="2">
    <location>
        <position position="1"/>
    </location>
</feature>
<feature type="region of interest" description="Disordered" evidence="1">
    <location>
        <begin position="55"/>
        <end position="114"/>
    </location>
</feature>
<proteinExistence type="predicted"/>
<accession>A0A699RCC9</accession>
<organism evidence="2">
    <name type="scientific">Tanacetum cinerariifolium</name>
    <name type="common">Dalmatian daisy</name>
    <name type="synonym">Chrysanthemum cinerariifolium</name>
    <dbReference type="NCBI Taxonomy" id="118510"/>
    <lineage>
        <taxon>Eukaryota</taxon>
        <taxon>Viridiplantae</taxon>
        <taxon>Streptophyta</taxon>
        <taxon>Embryophyta</taxon>
        <taxon>Tracheophyta</taxon>
        <taxon>Spermatophyta</taxon>
        <taxon>Magnoliopsida</taxon>
        <taxon>eudicotyledons</taxon>
        <taxon>Gunneridae</taxon>
        <taxon>Pentapetalae</taxon>
        <taxon>asterids</taxon>
        <taxon>campanulids</taxon>
        <taxon>Asterales</taxon>
        <taxon>Asteraceae</taxon>
        <taxon>Asteroideae</taxon>
        <taxon>Anthemideae</taxon>
        <taxon>Anthemidinae</taxon>
        <taxon>Tanacetum</taxon>
    </lineage>
</organism>
<evidence type="ECO:0000313" key="2">
    <source>
        <dbReference type="EMBL" id="GFC83463.1"/>
    </source>
</evidence>
<sequence>KRPRNRPARGRGLERQQLPALRALPPRRPADVHHLAAHHRGAARGLCAAGAQPLGVGGAHSGGRRPRRGWPAAVRRRHGICPHHGPRAAHRPRGRVRHWRPGPHGRHVPQQDGLRRHRLHLQPAQNRGSPPARGHPHGVEYRQGRAEKAGPHLRPAAHHGQPRHQAPHRALPHEPGQRRHGPPARRQSPLPHRARQRPVS</sequence>
<feature type="region of interest" description="Disordered" evidence="1">
    <location>
        <begin position="1"/>
        <end position="20"/>
    </location>
</feature>
<comment type="caution">
    <text evidence="2">The sequence shown here is derived from an EMBL/GenBank/DDBJ whole genome shotgun (WGS) entry which is preliminary data.</text>
</comment>
<name>A0A699RCC9_TANCI</name>
<reference evidence="2" key="1">
    <citation type="journal article" date="2019" name="Sci. Rep.">
        <title>Draft genome of Tanacetum cinerariifolium, the natural source of mosquito coil.</title>
        <authorList>
            <person name="Yamashiro T."/>
            <person name="Shiraishi A."/>
            <person name="Satake H."/>
            <person name="Nakayama K."/>
        </authorList>
    </citation>
    <scope>NUCLEOTIDE SEQUENCE</scope>
</reference>
<evidence type="ECO:0000256" key="1">
    <source>
        <dbReference type="SAM" id="MobiDB-lite"/>
    </source>
</evidence>
<feature type="region of interest" description="Disordered" evidence="1">
    <location>
        <begin position="146"/>
        <end position="200"/>
    </location>
</feature>